<protein>
    <recommendedName>
        <fullName evidence="3">Carbohydrate binding domain-containing protein</fullName>
    </recommendedName>
</protein>
<evidence type="ECO:0008006" key="3">
    <source>
        <dbReference type="Google" id="ProtNLM"/>
    </source>
</evidence>
<dbReference type="EMBL" id="FQUE01000010">
    <property type="protein sequence ID" value="SHF67654.1"/>
    <property type="molecule type" value="Genomic_DNA"/>
</dbReference>
<accession>A0A1M5DL77</accession>
<dbReference type="RefSeq" id="WP_072858362.1">
    <property type="nucleotide sequence ID" value="NZ_FQUE01000010.1"/>
</dbReference>
<evidence type="ECO:0000313" key="2">
    <source>
        <dbReference type="Proteomes" id="UP000183987"/>
    </source>
</evidence>
<evidence type="ECO:0000313" key="1">
    <source>
        <dbReference type="EMBL" id="SHF67654.1"/>
    </source>
</evidence>
<keyword evidence="2" id="KW-1185">Reference proteome</keyword>
<name>A0A1M5DL77_LOKAT</name>
<dbReference type="STRING" id="366533.SAMN05444339_11041"/>
<organism evidence="1 2">
    <name type="scientific">Loktanella atrilutea</name>
    <dbReference type="NCBI Taxonomy" id="366533"/>
    <lineage>
        <taxon>Bacteria</taxon>
        <taxon>Pseudomonadati</taxon>
        <taxon>Pseudomonadota</taxon>
        <taxon>Alphaproteobacteria</taxon>
        <taxon>Rhodobacterales</taxon>
        <taxon>Roseobacteraceae</taxon>
        <taxon>Loktanella</taxon>
    </lineage>
</organism>
<reference evidence="2" key="1">
    <citation type="submission" date="2016-11" db="EMBL/GenBank/DDBJ databases">
        <authorList>
            <person name="Varghese N."/>
            <person name="Submissions S."/>
        </authorList>
    </citation>
    <scope>NUCLEOTIDE SEQUENCE [LARGE SCALE GENOMIC DNA]</scope>
    <source>
        <strain evidence="2">DSM 29326</strain>
    </source>
</reference>
<proteinExistence type="predicted"/>
<sequence length="308" mass="34314">MRVIPLVAVTDATLVSTNVPEDDYPVWVAGTTYAVDARVISLFTHGIYQNRVAGNVGKDPVNPANIFDPEKNPTGQWIYVSKTNRWRAFDGLNSAKVRRANAIEYVLQVTATMNIVALTGLEARSVRVEVLNGDGVGVFDETRQLLDTSSVRTWFDYFTFEPDQFVENQVFYGLNAFAGYQLRVTIENDGGIAAASIIGFGRRRVLGRLLFSTSPSNIDYSTNEVDAFGEQMLVQRGYARKIQFQLAFPKEDYARIERILLPLRAVPAIYYENEELYHNLIVLGTYADFSPSLEIGISTAALTVTGNI</sequence>
<dbReference type="OrthoDB" id="7456251at2"/>
<dbReference type="AlphaFoldDB" id="A0A1M5DL77"/>
<dbReference type="Proteomes" id="UP000183987">
    <property type="component" value="Unassembled WGS sequence"/>
</dbReference>
<gene>
    <name evidence="1" type="ORF">SAMN05444339_11041</name>
</gene>